<dbReference type="AlphaFoldDB" id="A0A1D8GBP8"/>
<accession>A0A1D8GBP8</accession>
<reference evidence="1 2" key="1">
    <citation type="submission" date="2016-09" db="EMBL/GenBank/DDBJ databases">
        <title>Genomic analysis reveals versatility of anaerobic energy metabolism of Geosporobacter ferrireducens IRF9 of phylum Firmicutes.</title>
        <authorList>
            <person name="Kim S.-J."/>
        </authorList>
    </citation>
    <scope>NUCLEOTIDE SEQUENCE [LARGE SCALE GENOMIC DNA]</scope>
    <source>
        <strain evidence="1 2">IRF9</strain>
    </source>
</reference>
<dbReference type="KEGG" id="gfe:Gferi_01280"/>
<organism evidence="1 2">
    <name type="scientific">Geosporobacter ferrireducens</name>
    <dbReference type="NCBI Taxonomy" id="1424294"/>
    <lineage>
        <taxon>Bacteria</taxon>
        <taxon>Bacillati</taxon>
        <taxon>Bacillota</taxon>
        <taxon>Clostridia</taxon>
        <taxon>Peptostreptococcales</taxon>
        <taxon>Thermotaleaceae</taxon>
        <taxon>Geosporobacter</taxon>
    </lineage>
</organism>
<keyword evidence="2" id="KW-1185">Reference proteome</keyword>
<dbReference type="STRING" id="1424294.Gferi_01280"/>
<dbReference type="OrthoDB" id="174569at2"/>
<dbReference type="EMBL" id="CP017269">
    <property type="protein sequence ID" value="AOT68342.1"/>
    <property type="molecule type" value="Genomic_DNA"/>
</dbReference>
<gene>
    <name evidence="1" type="ORF">Gferi_01280</name>
</gene>
<sequence length="1112" mass="127222">MDNINKRILTMLLAFLLTISSLGLSMLFSYASTHDNWRAIEIPEETGIKKPKATLRAEINGDTKNPIVAYEGKELGYKVSTGYAKVGDRAAFYGPAGMHIYDFQYRSPSGFKKEFLGTLNGKEIYLDEAGEYHVYLQVAIDKSYKEWTYVWSENGSHSAIGEGYLPGKTVTWYFVELIIIVEEEKPMAEFEIHHDNKNVTDNINNPIQVEEFPFSVNLIDKSTVPAGTTIISWEWQGSTGNDWVPLSTQKNFSDSVPGSWKSYRLRVTNNKGVTSNWVQHDVYAQKKGEPAPEPPPASDNAEINAKLKIDPYPRKVPIKYDAYYKNETVQINMELDASGSTSSKGIKDYLFYYRINGGDWTYLNWTSSSKVTVNLNIRKSHENASGKIPIQARVGVRDIEENTKYANDSSEVEFEIQMEPPETELQLPNMFYPKEITTAHPTIKNTITWSYEGERPYKKSIVSLYRYNETDEVFEPIFNNLETIERKLDVVGDPDELQKIEVKVIDTADLESEKVEQQYIYENAYPKIKVVVDASREAADGEVDITVNKLTGPEVEAIFPTEYTAWTIIDAYGNSIANGAGKLPEKMAIDERFKANAVVFKQYAKNNLGYTTSDKDFYKNNSTLDFLLEPTRLFESELAQVKDFSESILNKEWMIKRTSDPEYSELTLDEENKFTQNAGIYIVKLEGDARFVLSQNMYQYTNNKDDLKQVEPVELTNAQILEKHGEGFIYAQNSAKWLEGETLEQGKYTADGKTYSFRRRLSYLTIREYRTSKERQVEFISGTPVADFVKVGEDKVFKKQTLDGSNSVNVTNQELQQRYPILFDHERTKFVIEPITGPGGEVDTSLIQHIKGEEKITGGSGVEFRGKKFQDFRVDKSMDIRVRYTVFNGLKNSPYAVKEFYIEPDLEPTVDIDVLQSVVYREAENELKSKLRVVATYNSPDDEIDLEKSKLLIYYDKDNNGEYNDGEQWIMKEDRSLAEYLSIEKSVFGENQAEFIMVIDNEEKNVLGRFKFEFVAVEKPKTPNFEIPGESIPVLSANTFGLEDTKKVIYIDNHQPVITLETRRGNKNEVWIIETHDAILDYQTILNQLGLNKLSTIVYIIKKDNSIQVLEN</sequence>
<name>A0A1D8GBP8_9FIRM</name>
<evidence type="ECO:0000313" key="2">
    <source>
        <dbReference type="Proteomes" id="UP000095743"/>
    </source>
</evidence>
<evidence type="ECO:0000313" key="1">
    <source>
        <dbReference type="EMBL" id="AOT68342.1"/>
    </source>
</evidence>
<protein>
    <submittedName>
        <fullName evidence="1">Uncharacterized protein</fullName>
    </submittedName>
</protein>
<dbReference type="RefSeq" id="WP_069973895.1">
    <property type="nucleotide sequence ID" value="NZ_CP017269.1"/>
</dbReference>
<dbReference type="Proteomes" id="UP000095743">
    <property type="component" value="Chromosome"/>
</dbReference>
<proteinExistence type="predicted"/>